<evidence type="ECO:0000256" key="7">
    <source>
        <dbReference type="ARBA" id="ARBA00023136"/>
    </source>
</evidence>
<dbReference type="InterPro" id="IPR038731">
    <property type="entry name" value="RgtA/B/C-like"/>
</dbReference>
<dbReference type="Pfam" id="PF13231">
    <property type="entry name" value="PMT_2"/>
    <property type="match status" value="1"/>
</dbReference>
<feature type="domain" description="Glycosyltransferase RgtA/B/C/D-like" evidence="10">
    <location>
        <begin position="118"/>
        <end position="249"/>
    </location>
</feature>
<evidence type="ECO:0000256" key="8">
    <source>
        <dbReference type="SAM" id="MobiDB-lite"/>
    </source>
</evidence>
<dbReference type="GO" id="GO:0016763">
    <property type="term" value="F:pentosyltransferase activity"/>
    <property type="evidence" value="ECO:0007669"/>
    <property type="project" value="TreeGrafter"/>
</dbReference>
<feature type="transmembrane region" description="Helical" evidence="9">
    <location>
        <begin position="376"/>
        <end position="394"/>
    </location>
</feature>
<evidence type="ECO:0000256" key="3">
    <source>
        <dbReference type="ARBA" id="ARBA00022676"/>
    </source>
</evidence>
<feature type="transmembrane region" description="Helical" evidence="9">
    <location>
        <begin position="115"/>
        <end position="135"/>
    </location>
</feature>
<keyword evidence="7 9" id="KW-0472">Membrane</keyword>
<evidence type="ECO:0000256" key="1">
    <source>
        <dbReference type="ARBA" id="ARBA00004651"/>
    </source>
</evidence>
<dbReference type="KEGG" id="mri:Mal4_26680"/>
<feature type="transmembrane region" description="Helical" evidence="9">
    <location>
        <begin position="341"/>
        <end position="364"/>
    </location>
</feature>
<keyword evidence="12" id="KW-1185">Reference proteome</keyword>
<evidence type="ECO:0000259" key="10">
    <source>
        <dbReference type="Pfam" id="PF13231"/>
    </source>
</evidence>
<reference evidence="11 12" key="1">
    <citation type="submission" date="2019-02" db="EMBL/GenBank/DDBJ databases">
        <title>Deep-cultivation of Planctomycetes and their phenomic and genomic characterization uncovers novel biology.</title>
        <authorList>
            <person name="Wiegand S."/>
            <person name="Jogler M."/>
            <person name="Boedeker C."/>
            <person name="Pinto D."/>
            <person name="Vollmers J."/>
            <person name="Rivas-Marin E."/>
            <person name="Kohn T."/>
            <person name="Peeters S.H."/>
            <person name="Heuer A."/>
            <person name="Rast P."/>
            <person name="Oberbeckmann S."/>
            <person name="Bunk B."/>
            <person name="Jeske O."/>
            <person name="Meyerdierks A."/>
            <person name="Storesund J.E."/>
            <person name="Kallscheuer N."/>
            <person name="Luecker S."/>
            <person name="Lage O.M."/>
            <person name="Pohl T."/>
            <person name="Merkel B.J."/>
            <person name="Hornburger P."/>
            <person name="Mueller R.-W."/>
            <person name="Bruemmer F."/>
            <person name="Labrenz M."/>
            <person name="Spormann A.M."/>
            <person name="Op den Camp H."/>
            <person name="Overmann J."/>
            <person name="Amann R."/>
            <person name="Jetten M.S.M."/>
            <person name="Mascher T."/>
            <person name="Medema M.H."/>
            <person name="Devos D.P."/>
            <person name="Kaster A.-K."/>
            <person name="Ovreas L."/>
            <person name="Rohde M."/>
            <person name="Galperin M.Y."/>
            <person name="Jogler C."/>
        </authorList>
    </citation>
    <scope>NUCLEOTIDE SEQUENCE [LARGE SCALE GENOMIC DNA]</scope>
    <source>
        <strain evidence="11 12">Mal4</strain>
    </source>
</reference>
<evidence type="ECO:0000313" key="12">
    <source>
        <dbReference type="Proteomes" id="UP000320496"/>
    </source>
</evidence>
<feature type="transmembrane region" description="Helical" evidence="9">
    <location>
        <begin position="197"/>
        <end position="222"/>
    </location>
</feature>
<evidence type="ECO:0000313" key="11">
    <source>
        <dbReference type="EMBL" id="QDU38341.1"/>
    </source>
</evidence>
<keyword evidence="5 9" id="KW-0812">Transmembrane</keyword>
<feature type="transmembrane region" description="Helical" evidence="9">
    <location>
        <begin position="142"/>
        <end position="161"/>
    </location>
</feature>
<keyword evidence="3" id="KW-0328">Glycosyltransferase</keyword>
<dbReference type="Proteomes" id="UP000320496">
    <property type="component" value="Chromosome"/>
</dbReference>
<keyword evidence="6 9" id="KW-1133">Transmembrane helix</keyword>
<protein>
    <recommendedName>
        <fullName evidence="10">Glycosyltransferase RgtA/B/C/D-like domain-containing protein</fullName>
    </recommendedName>
</protein>
<evidence type="ECO:0000256" key="5">
    <source>
        <dbReference type="ARBA" id="ARBA00022692"/>
    </source>
</evidence>
<comment type="subcellular location">
    <subcellularLocation>
        <location evidence="1">Cell membrane</location>
        <topology evidence="1">Multi-pass membrane protein</topology>
    </subcellularLocation>
</comment>
<feature type="region of interest" description="Disordered" evidence="8">
    <location>
        <begin position="588"/>
        <end position="611"/>
    </location>
</feature>
<dbReference type="GO" id="GO:0005886">
    <property type="term" value="C:plasma membrane"/>
    <property type="evidence" value="ECO:0007669"/>
    <property type="project" value="UniProtKB-SubCell"/>
</dbReference>
<evidence type="ECO:0000256" key="4">
    <source>
        <dbReference type="ARBA" id="ARBA00022679"/>
    </source>
</evidence>
<keyword evidence="4" id="KW-0808">Transferase</keyword>
<gene>
    <name evidence="11" type="ORF">Mal4_26680</name>
</gene>
<feature type="transmembrane region" description="Helical" evidence="9">
    <location>
        <begin position="432"/>
        <end position="450"/>
    </location>
</feature>
<keyword evidence="2" id="KW-1003">Cell membrane</keyword>
<accession>A0A517Z7C7</accession>
<evidence type="ECO:0000256" key="6">
    <source>
        <dbReference type="ARBA" id="ARBA00022989"/>
    </source>
</evidence>
<dbReference type="InterPro" id="IPR050297">
    <property type="entry name" value="LipidA_mod_glycosyltrf_83"/>
</dbReference>
<dbReference type="EMBL" id="CP036275">
    <property type="protein sequence ID" value="QDU38341.1"/>
    <property type="molecule type" value="Genomic_DNA"/>
</dbReference>
<dbReference type="PANTHER" id="PTHR33908">
    <property type="entry name" value="MANNOSYLTRANSFERASE YKCB-RELATED"/>
    <property type="match status" value="1"/>
</dbReference>
<dbReference type="PANTHER" id="PTHR33908:SF11">
    <property type="entry name" value="MEMBRANE PROTEIN"/>
    <property type="match status" value="1"/>
</dbReference>
<dbReference type="AlphaFoldDB" id="A0A517Z7C7"/>
<proteinExistence type="predicted"/>
<organism evidence="11 12">
    <name type="scientific">Maioricimonas rarisocia</name>
    <dbReference type="NCBI Taxonomy" id="2528026"/>
    <lineage>
        <taxon>Bacteria</taxon>
        <taxon>Pseudomonadati</taxon>
        <taxon>Planctomycetota</taxon>
        <taxon>Planctomycetia</taxon>
        <taxon>Planctomycetales</taxon>
        <taxon>Planctomycetaceae</taxon>
        <taxon>Maioricimonas</taxon>
    </lineage>
</organism>
<evidence type="ECO:0000256" key="2">
    <source>
        <dbReference type="ARBA" id="ARBA00022475"/>
    </source>
</evidence>
<feature type="transmembrane region" description="Helical" evidence="9">
    <location>
        <begin position="167"/>
        <end position="185"/>
    </location>
</feature>
<name>A0A517Z7C7_9PLAN</name>
<dbReference type="GO" id="GO:0009103">
    <property type="term" value="P:lipopolysaccharide biosynthetic process"/>
    <property type="evidence" value="ECO:0007669"/>
    <property type="project" value="UniProtKB-ARBA"/>
</dbReference>
<sequence>MAAAATTDEGLNRFVRFALAAVVVVHVGLLVYGASIHGPGWDEVGHIPAGLSHWHTGRFDLYRVNPPLIRMVATAPLIFRDVGVEWRWNPPYEFDRPEWDLGRDMIEANGPGYMTLLRAARLACLPFALLALWIIWRWSRELFGEAGGMLSVTVWAFSPLVLTNAQLMTPDAGAAALGLAACYAFRRWLLRRTLGRAFLAGVVLGLVELTKFTWVILVAVWPLQWLLHRWIVRPSVPWRTDAGHLAIIMLVALYVINTGYGFEGTLKPLGDYQFYSDALAGERDGEDRFEAPGNRFAQTPLAAIPVPLPVNVLLGIDRQKLDFEFDFPSYLRGEWRRKGWWYYYSYGLLVKEPVGFLLLGLLAAGSVLTLGITRNGLAEAVALLTAPLALFVFVSLQTGFNHHLRYVLPSVAFVAVAIGVCCARPQRHPRLAAAGWVLAAAGVLASLAEFPHTHSFFNMLAGGPLNGHRHLLNSNIDWGQDILLLEKWARENPDRPLDGVVHTLPDVLNSRALVDLPKEGIPRLLTGTGPLPDDGGPAPGRYAIGVIPLYREDSEYAWLRELEPVEMVARTIRIYEVSREEANRIREQAGLPLLEEPTDHREADLRPNATP</sequence>
<feature type="transmembrane region" description="Helical" evidence="9">
    <location>
        <begin position="242"/>
        <end position="262"/>
    </location>
</feature>
<feature type="transmembrane region" description="Helical" evidence="9">
    <location>
        <begin position="14"/>
        <end position="34"/>
    </location>
</feature>
<evidence type="ECO:0000256" key="9">
    <source>
        <dbReference type="SAM" id="Phobius"/>
    </source>
</evidence>